<proteinExistence type="predicted"/>
<protein>
    <submittedName>
        <fullName evidence="1">Membrane protein insertion efficiency factor YidD</fullName>
    </submittedName>
</protein>
<name>A0A951UWZ8_9CYAN</name>
<dbReference type="InterPro" id="IPR002696">
    <property type="entry name" value="Membr_insert_effic_factor_YidD"/>
</dbReference>
<organism evidence="1 2">
    <name type="scientific">Cyanomargarita calcarea GSE-NOS-MK-12-04C</name>
    <dbReference type="NCBI Taxonomy" id="2839659"/>
    <lineage>
        <taxon>Bacteria</taxon>
        <taxon>Bacillati</taxon>
        <taxon>Cyanobacteriota</taxon>
        <taxon>Cyanophyceae</taxon>
        <taxon>Nostocales</taxon>
        <taxon>Cyanomargaritaceae</taxon>
        <taxon>Cyanomargarita</taxon>
    </lineage>
</organism>
<evidence type="ECO:0000313" key="2">
    <source>
        <dbReference type="Proteomes" id="UP000729701"/>
    </source>
</evidence>
<comment type="caution">
    <text evidence="1">The sequence shown here is derived from an EMBL/GenBank/DDBJ whole genome shotgun (WGS) entry which is preliminary data.</text>
</comment>
<dbReference type="Pfam" id="PF01809">
    <property type="entry name" value="YidD"/>
    <property type="match status" value="1"/>
</dbReference>
<dbReference type="AlphaFoldDB" id="A0A951UWZ8"/>
<dbReference type="EMBL" id="JAHHGZ010000063">
    <property type="protein sequence ID" value="MBW4672101.1"/>
    <property type="molecule type" value="Genomic_DNA"/>
</dbReference>
<accession>A0A951UWZ8</accession>
<dbReference type="Proteomes" id="UP000729701">
    <property type="component" value="Unassembled WGS sequence"/>
</dbReference>
<reference evidence="1" key="1">
    <citation type="submission" date="2021-05" db="EMBL/GenBank/DDBJ databases">
        <authorList>
            <person name="Pietrasiak N."/>
            <person name="Ward R."/>
            <person name="Stajich J.E."/>
            <person name="Kurbessoian T."/>
        </authorList>
    </citation>
    <scope>NUCLEOTIDE SEQUENCE</scope>
    <source>
        <strain evidence="1">GSE-NOS-MK-12-04C</strain>
    </source>
</reference>
<evidence type="ECO:0000313" key="1">
    <source>
        <dbReference type="EMBL" id="MBW4672101.1"/>
    </source>
</evidence>
<sequence>MQVYSLDPLAKTMAISSITAYQKYISPRKGFSCSHRQLHGGESCSNYIKRILTEQNLTELVKLSLQRFKDCTQASKTLATSNGASCIVIPCCLPL</sequence>
<dbReference type="SMART" id="SM01234">
    <property type="entry name" value="Haemolytic"/>
    <property type="match status" value="1"/>
</dbReference>
<dbReference type="NCBIfam" id="TIGR00278">
    <property type="entry name" value="membrane protein insertion efficiency factor YidD"/>
    <property type="match status" value="1"/>
</dbReference>
<reference evidence="1" key="2">
    <citation type="journal article" date="2022" name="Microbiol. Resour. Announc.">
        <title>Metagenome Sequencing to Explore Phylogenomics of Terrestrial Cyanobacteria.</title>
        <authorList>
            <person name="Ward R.D."/>
            <person name="Stajich J.E."/>
            <person name="Johansen J.R."/>
            <person name="Huntemann M."/>
            <person name="Clum A."/>
            <person name="Foster B."/>
            <person name="Foster B."/>
            <person name="Roux S."/>
            <person name="Palaniappan K."/>
            <person name="Varghese N."/>
            <person name="Mukherjee S."/>
            <person name="Reddy T.B.K."/>
            <person name="Daum C."/>
            <person name="Copeland A."/>
            <person name="Chen I.A."/>
            <person name="Ivanova N.N."/>
            <person name="Kyrpides N.C."/>
            <person name="Shapiro N."/>
            <person name="Eloe-Fadrosh E.A."/>
            <person name="Pietrasiak N."/>
        </authorList>
    </citation>
    <scope>NUCLEOTIDE SEQUENCE</scope>
    <source>
        <strain evidence="1">GSE-NOS-MK-12-04C</strain>
    </source>
</reference>
<gene>
    <name evidence="1" type="primary">yidD</name>
    <name evidence="1" type="ORF">KME60_32920</name>
</gene>